<protein>
    <recommendedName>
        <fullName evidence="3">Histidine kinase</fullName>
    </recommendedName>
</protein>
<comment type="caution">
    <text evidence="1">The sequence shown here is derived from an EMBL/GenBank/DDBJ whole genome shotgun (WGS) entry which is preliminary data.</text>
</comment>
<dbReference type="OrthoDB" id="8020141at2"/>
<evidence type="ECO:0000313" key="1">
    <source>
        <dbReference type="EMBL" id="KAB1081373.1"/>
    </source>
</evidence>
<organism evidence="1 2">
    <name type="scientific">Methylobacterium soli</name>
    <dbReference type="NCBI Taxonomy" id="553447"/>
    <lineage>
        <taxon>Bacteria</taxon>
        <taxon>Pseudomonadati</taxon>
        <taxon>Pseudomonadota</taxon>
        <taxon>Alphaproteobacteria</taxon>
        <taxon>Hyphomicrobiales</taxon>
        <taxon>Methylobacteriaceae</taxon>
        <taxon>Methylobacterium</taxon>
    </lineage>
</organism>
<dbReference type="RefSeq" id="WP_150997250.1">
    <property type="nucleotide sequence ID" value="NZ_BPQY01000462.1"/>
</dbReference>
<accession>A0A6L3T812</accession>
<evidence type="ECO:0000313" key="2">
    <source>
        <dbReference type="Proteomes" id="UP000474159"/>
    </source>
</evidence>
<proteinExistence type="predicted"/>
<evidence type="ECO:0008006" key="3">
    <source>
        <dbReference type="Google" id="ProtNLM"/>
    </source>
</evidence>
<sequence length="71" mass="7628">MTAHEIVDLNRARAALARQCHAITKRMGAIDLAPVSMAEDLTRILLAIEAVDRALVVAGHPYLPPELQAGT</sequence>
<keyword evidence="2" id="KW-1185">Reference proteome</keyword>
<name>A0A6L3T812_9HYPH</name>
<dbReference type="AlphaFoldDB" id="A0A6L3T812"/>
<gene>
    <name evidence="1" type="ORF">F6X53_03435</name>
</gene>
<dbReference type="EMBL" id="VZZK01000002">
    <property type="protein sequence ID" value="KAB1081373.1"/>
    <property type="molecule type" value="Genomic_DNA"/>
</dbReference>
<dbReference type="Proteomes" id="UP000474159">
    <property type="component" value="Unassembled WGS sequence"/>
</dbReference>
<reference evidence="1 2" key="1">
    <citation type="submission" date="2019-09" db="EMBL/GenBank/DDBJ databases">
        <title>YIM 48816 draft genome.</title>
        <authorList>
            <person name="Jiang L."/>
        </authorList>
    </citation>
    <scope>NUCLEOTIDE SEQUENCE [LARGE SCALE GENOMIC DNA]</scope>
    <source>
        <strain evidence="1 2">YIM 48816</strain>
    </source>
</reference>